<evidence type="ECO:0000256" key="4">
    <source>
        <dbReference type="ARBA" id="ARBA00022692"/>
    </source>
</evidence>
<comment type="similarity">
    <text evidence="2">Belongs to the EamA transporter family.</text>
</comment>
<protein>
    <submittedName>
        <fullName evidence="9">EamA family transporter</fullName>
    </submittedName>
</protein>
<dbReference type="PANTHER" id="PTHR42920:SF11">
    <property type="entry name" value="INNER MEMBRANE PROTEIN YTFF"/>
    <property type="match status" value="1"/>
</dbReference>
<comment type="caution">
    <text evidence="9">The sequence shown here is derived from an EMBL/GenBank/DDBJ whole genome shotgun (WGS) entry which is preliminary data.</text>
</comment>
<keyword evidence="3" id="KW-1003">Cell membrane</keyword>
<dbReference type="Pfam" id="PF00892">
    <property type="entry name" value="EamA"/>
    <property type="match status" value="2"/>
</dbReference>
<feature type="transmembrane region" description="Helical" evidence="7">
    <location>
        <begin position="89"/>
        <end position="105"/>
    </location>
</feature>
<dbReference type="PANTHER" id="PTHR42920">
    <property type="entry name" value="OS03G0707200 PROTEIN-RELATED"/>
    <property type="match status" value="1"/>
</dbReference>
<dbReference type="InterPro" id="IPR051258">
    <property type="entry name" value="Diverse_Substrate_Transporter"/>
</dbReference>
<feature type="transmembrane region" description="Helical" evidence="7">
    <location>
        <begin position="117"/>
        <end position="137"/>
    </location>
</feature>
<dbReference type="InterPro" id="IPR037185">
    <property type="entry name" value="EmrE-like"/>
</dbReference>
<dbReference type="SUPFAM" id="SSF103481">
    <property type="entry name" value="Multidrug resistance efflux transporter EmrE"/>
    <property type="match status" value="2"/>
</dbReference>
<feature type="transmembrane region" description="Helical" evidence="7">
    <location>
        <begin position="32"/>
        <end position="52"/>
    </location>
</feature>
<evidence type="ECO:0000256" key="7">
    <source>
        <dbReference type="SAM" id="Phobius"/>
    </source>
</evidence>
<comment type="subcellular location">
    <subcellularLocation>
        <location evidence="1">Cell membrane</location>
        <topology evidence="1">Multi-pass membrane protein</topology>
    </subcellularLocation>
</comment>
<evidence type="ECO:0000256" key="1">
    <source>
        <dbReference type="ARBA" id="ARBA00004651"/>
    </source>
</evidence>
<feature type="transmembrane region" description="Helical" evidence="7">
    <location>
        <begin position="278"/>
        <end position="295"/>
    </location>
</feature>
<reference evidence="9 10" key="1">
    <citation type="journal article" date="2018" name="Elife">
        <title>Discovery and characterization of a prevalent human gut bacterial enzyme sufficient for the inactivation of a family of plant toxins.</title>
        <authorList>
            <person name="Koppel N."/>
            <person name="Bisanz J.E."/>
            <person name="Pandelia M.E."/>
            <person name="Turnbaugh P.J."/>
            <person name="Balskus E.P."/>
        </authorList>
    </citation>
    <scope>NUCLEOTIDE SEQUENCE [LARGE SCALE GENOMIC DNA]</scope>
    <source>
        <strain evidence="9 10">DSM 16107</strain>
    </source>
</reference>
<keyword evidence="6 7" id="KW-0472">Membrane</keyword>
<dbReference type="Gene3D" id="1.10.3730.20">
    <property type="match status" value="1"/>
</dbReference>
<evidence type="ECO:0000259" key="8">
    <source>
        <dbReference type="Pfam" id="PF00892"/>
    </source>
</evidence>
<feature type="domain" description="EamA" evidence="8">
    <location>
        <begin position="180"/>
        <end position="316"/>
    </location>
</feature>
<keyword evidence="10" id="KW-1185">Reference proteome</keyword>
<accession>A0ABX9HLE3</accession>
<evidence type="ECO:0000256" key="3">
    <source>
        <dbReference type="ARBA" id="ARBA00022475"/>
    </source>
</evidence>
<sequence length="321" mass="33499">MTEPSAETIDAAAPTASAAPAAQQRPAVRGHVLALVTVLVWAVTFVSTKVLLVHLAPIEILFFRFVIGFAALALLRPRILRVQDFKEERWFMLAGATGVTLYYLLENIALTFTTASIVGVVVAAAPLFTGLASAAVLKERLRAPFFVGFAVAMAGVCLVSFAGGAAGALAGEGIGQAGLVGVGLALAAAGTWAVYSIVTKKLSTFGYDSILVTRRTFAWGLAFMLPTLPILGFSPDWASLAAPEMWGNLVFLGLGASALCFVTWNMAVKELGPVKTSLYIYLVPALTVMASAAVLGDPLTPPVIAGVLLTIAGLFLSERGK</sequence>
<name>A0ABX9HLE3_9ACTN</name>
<keyword evidence="5 7" id="KW-1133">Transmembrane helix</keyword>
<evidence type="ECO:0000256" key="5">
    <source>
        <dbReference type="ARBA" id="ARBA00022989"/>
    </source>
</evidence>
<proteinExistence type="inferred from homology"/>
<organism evidence="9 10">
    <name type="scientific">Eggerthella sinensis</name>
    <dbReference type="NCBI Taxonomy" id="242230"/>
    <lineage>
        <taxon>Bacteria</taxon>
        <taxon>Bacillati</taxon>
        <taxon>Actinomycetota</taxon>
        <taxon>Coriobacteriia</taxon>
        <taxon>Eggerthellales</taxon>
        <taxon>Eggerthellaceae</taxon>
        <taxon>Eggerthella</taxon>
    </lineage>
</organism>
<evidence type="ECO:0000256" key="6">
    <source>
        <dbReference type="ARBA" id="ARBA00023136"/>
    </source>
</evidence>
<dbReference type="InterPro" id="IPR000620">
    <property type="entry name" value="EamA_dom"/>
</dbReference>
<gene>
    <name evidence="9" type="ORF">C1876_08510</name>
</gene>
<feature type="transmembrane region" description="Helical" evidence="7">
    <location>
        <begin position="144"/>
        <end position="168"/>
    </location>
</feature>
<dbReference type="RefSeq" id="WP_114546291.1">
    <property type="nucleotide sequence ID" value="NZ_PPTT01000012.1"/>
</dbReference>
<keyword evidence="4 7" id="KW-0812">Transmembrane</keyword>
<evidence type="ECO:0000313" key="9">
    <source>
        <dbReference type="EMBL" id="RDB68982.1"/>
    </source>
</evidence>
<evidence type="ECO:0000256" key="2">
    <source>
        <dbReference type="ARBA" id="ARBA00007362"/>
    </source>
</evidence>
<evidence type="ECO:0000313" key="10">
    <source>
        <dbReference type="Proteomes" id="UP000253817"/>
    </source>
</evidence>
<feature type="domain" description="EamA" evidence="8">
    <location>
        <begin position="29"/>
        <end position="160"/>
    </location>
</feature>
<feature type="transmembrane region" description="Helical" evidence="7">
    <location>
        <begin position="58"/>
        <end position="77"/>
    </location>
</feature>
<feature type="transmembrane region" description="Helical" evidence="7">
    <location>
        <begin position="216"/>
        <end position="233"/>
    </location>
</feature>
<dbReference type="EMBL" id="PPTT01000012">
    <property type="protein sequence ID" value="RDB68982.1"/>
    <property type="molecule type" value="Genomic_DNA"/>
</dbReference>
<dbReference type="Proteomes" id="UP000253817">
    <property type="component" value="Unassembled WGS sequence"/>
</dbReference>
<feature type="transmembrane region" description="Helical" evidence="7">
    <location>
        <begin position="245"/>
        <end position="266"/>
    </location>
</feature>
<feature type="transmembrane region" description="Helical" evidence="7">
    <location>
        <begin position="174"/>
        <end position="195"/>
    </location>
</feature>
<feature type="transmembrane region" description="Helical" evidence="7">
    <location>
        <begin position="301"/>
        <end position="317"/>
    </location>
</feature>